<feature type="transmembrane region" description="Helical" evidence="7">
    <location>
        <begin position="114"/>
        <end position="132"/>
    </location>
</feature>
<dbReference type="CDD" id="cd06173">
    <property type="entry name" value="MFS_MefA_like"/>
    <property type="match status" value="1"/>
</dbReference>
<evidence type="ECO:0000313" key="10">
    <source>
        <dbReference type="Proteomes" id="UP000619260"/>
    </source>
</evidence>
<feature type="transmembrane region" description="Helical" evidence="7">
    <location>
        <begin position="87"/>
        <end position="108"/>
    </location>
</feature>
<evidence type="ECO:0000256" key="2">
    <source>
        <dbReference type="ARBA" id="ARBA00022448"/>
    </source>
</evidence>
<name>A0A8J4DP22_9ACTN</name>
<dbReference type="Gene3D" id="1.20.1250.20">
    <property type="entry name" value="MFS general substrate transporter like domains"/>
    <property type="match status" value="1"/>
</dbReference>
<feature type="transmembrane region" description="Helical" evidence="7">
    <location>
        <begin position="224"/>
        <end position="247"/>
    </location>
</feature>
<dbReference type="InterPro" id="IPR036259">
    <property type="entry name" value="MFS_trans_sf"/>
</dbReference>
<feature type="transmembrane region" description="Helical" evidence="7">
    <location>
        <begin position="153"/>
        <end position="176"/>
    </location>
</feature>
<keyword evidence="5 7" id="KW-1133">Transmembrane helix</keyword>
<dbReference type="Proteomes" id="UP000619260">
    <property type="component" value="Unassembled WGS sequence"/>
</dbReference>
<evidence type="ECO:0000256" key="3">
    <source>
        <dbReference type="ARBA" id="ARBA00022475"/>
    </source>
</evidence>
<dbReference type="GO" id="GO:0005886">
    <property type="term" value="C:plasma membrane"/>
    <property type="evidence" value="ECO:0007669"/>
    <property type="project" value="UniProtKB-SubCell"/>
</dbReference>
<dbReference type="InterPro" id="IPR010290">
    <property type="entry name" value="TM_effector"/>
</dbReference>
<dbReference type="PANTHER" id="PTHR23513:SF9">
    <property type="entry name" value="ENTEROBACTIN EXPORTER ENTS"/>
    <property type="match status" value="1"/>
</dbReference>
<dbReference type="AlphaFoldDB" id="A0A8J4DP22"/>
<dbReference type="GO" id="GO:0022857">
    <property type="term" value="F:transmembrane transporter activity"/>
    <property type="evidence" value="ECO:0007669"/>
    <property type="project" value="InterPro"/>
</dbReference>
<evidence type="ECO:0000256" key="4">
    <source>
        <dbReference type="ARBA" id="ARBA00022692"/>
    </source>
</evidence>
<dbReference type="SUPFAM" id="SSF103473">
    <property type="entry name" value="MFS general substrate transporter"/>
    <property type="match status" value="1"/>
</dbReference>
<reference evidence="9" key="1">
    <citation type="submission" date="2021-01" db="EMBL/GenBank/DDBJ databases">
        <title>Whole genome shotgun sequence of Virgisporangium aliadipatigenens NBRC 105644.</title>
        <authorList>
            <person name="Komaki H."/>
            <person name="Tamura T."/>
        </authorList>
    </citation>
    <scope>NUCLEOTIDE SEQUENCE</scope>
    <source>
        <strain evidence="9">NBRC 105644</strain>
    </source>
</reference>
<evidence type="ECO:0000256" key="6">
    <source>
        <dbReference type="ARBA" id="ARBA00023136"/>
    </source>
</evidence>
<keyword evidence="6 7" id="KW-0472">Membrane</keyword>
<evidence type="ECO:0000256" key="7">
    <source>
        <dbReference type="SAM" id="Phobius"/>
    </source>
</evidence>
<sequence length="417" mass="43488">MSLIDVVRRHAIDVRPLRHAAYRRLFVGNVFSFLGYQLTAVAVPVEMYLITKSSLWVGLLGFAGLFPLIGFSLWGGAMADAMDRRRVLMASSSVAWASTAALCAQALLGVGSRWLLLVIVAVQSGAFAVSSATRSAVVSRLVPEEEIASASTLNYTASTLGAILGPLAAGVVLAGGDERGIALAYGLDAAMFTVAMWAVFRLPEMRPLVEVGTSRWRDLVDGLAYLRTTPIVLLTFVIDIAAMVLALPRALFPEVAEERFGGQAAVGWLFSAIAIGSLVAGVASGWVGRVRRQGIAIVVAVAIWGLSVAAAGLAPWLWLAVLLLAVGGAADMISAVYRQTVLLTYAPDEMRGRLQGAFIAVVAGGPRLGDLRVGATAVVTGATVSWVGGGIAAALVAVLLGVAYPALLRYTPTKSAG</sequence>
<organism evidence="9 10">
    <name type="scientific">Virgisporangium aliadipatigenens</name>
    <dbReference type="NCBI Taxonomy" id="741659"/>
    <lineage>
        <taxon>Bacteria</taxon>
        <taxon>Bacillati</taxon>
        <taxon>Actinomycetota</taxon>
        <taxon>Actinomycetes</taxon>
        <taxon>Micromonosporales</taxon>
        <taxon>Micromonosporaceae</taxon>
        <taxon>Virgisporangium</taxon>
    </lineage>
</organism>
<comment type="subcellular location">
    <subcellularLocation>
        <location evidence="1">Cell inner membrane</location>
        <topology evidence="1">Multi-pass membrane protein</topology>
    </subcellularLocation>
</comment>
<feature type="transmembrane region" description="Helical" evidence="7">
    <location>
        <begin position="182"/>
        <end position="203"/>
    </location>
</feature>
<dbReference type="EMBL" id="BOPF01000004">
    <property type="protein sequence ID" value="GIJ44441.1"/>
    <property type="molecule type" value="Genomic_DNA"/>
</dbReference>
<gene>
    <name evidence="9" type="ORF">Val02_13270</name>
</gene>
<dbReference type="Pfam" id="PF05977">
    <property type="entry name" value="MFS_3"/>
    <property type="match status" value="1"/>
</dbReference>
<keyword evidence="4 7" id="KW-0812">Transmembrane</keyword>
<evidence type="ECO:0000313" key="9">
    <source>
        <dbReference type="EMBL" id="GIJ44441.1"/>
    </source>
</evidence>
<feature type="transmembrane region" description="Helical" evidence="7">
    <location>
        <begin position="317"/>
        <end position="337"/>
    </location>
</feature>
<dbReference type="PANTHER" id="PTHR23513">
    <property type="entry name" value="INTEGRAL MEMBRANE EFFLUX PROTEIN-RELATED"/>
    <property type="match status" value="1"/>
</dbReference>
<dbReference type="PROSITE" id="PS50850">
    <property type="entry name" value="MFS"/>
    <property type="match status" value="1"/>
</dbReference>
<evidence type="ECO:0000256" key="5">
    <source>
        <dbReference type="ARBA" id="ARBA00022989"/>
    </source>
</evidence>
<accession>A0A8J4DP22</accession>
<dbReference type="RefSeq" id="WP_203898021.1">
    <property type="nucleotide sequence ID" value="NZ_BOPF01000004.1"/>
</dbReference>
<keyword evidence="3" id="KW-1003">Cell membrane</keyword>
<keyword evidence="10" id="KW-1185">Reference proteome</keyword>
<evidence type="ECO:0000256" key="1">
    <source>
        <dbReference type="ARBA" id="ARBA00004429"/>
    </source>
</evidence>
<feature type="transmembrane region" description="Helical" evidence="7">
    <location>
        <begin position="55"/>
        <end position="75"/>
    </location>
</feature>
<feature type="domain" description="Major facilitator superfamily (MFS) profile" evidence="8">
    <location>
        <begin position="225"/>
        <end position="417"/>
    </location>
</feature>
<protein>
    <submittedName>
        <fullName evidence="9">MFS transporter</fullName>
    </submittedName>
</protein>
<dbReference type="InterPro" id="IPR020846">
    <property type="entry name" value="MFS_dom"/>
</dbReference>
<feature type="transmembrane region" description="Helical" evidence="7">
    <location>
        <begin position="21"/>
        <end position="43"/>
    </location>
</feature>
<feature type="transmembrane region" description="Helical" evidence="7">
    <location>
        <begin position="294"/>
        <end position="311"/>
    </location>
</feature>
<feature type="transmembrane region" description="Helical" evidence="7">
    <location>
        <begin position="386"/>
        <end position="407"/>
    </location>
</feature>
<evidence type="ECO:0000259" key="8">
    <source>
        <dbReference type="PROSITE" id="PS50850"/>
    </source>
</evidence>
<feature type="transmembrane region" description="Helical" evidence="7">
    <location>
        <begin position="267"/>
        <end position="287"/>
    </location>
</feature>
<comment type="caution">
    <text evidence="9">The sequence shown here is derived from an EMBL/GenBank/DDBJ whole genome shotgun (WGS) entry which is preliminary data.</text>
</comment>
<proteinExistence type="predicted"/>
<keyword evidence="2" id="KW-0813">Transport</keyword>